<feature type="transmembrane region" description="Helical" evidence="7">
    <location>
        <begin position="27"/>
        <end position="50"/>
    </location>
</feature>
<keyword evidence="6 7" id="KW-0472">Membrane</keyword>
<evidence type="ECO:0000256" key="3">
    <source>
        <dbReference type="ARBA" id="ARBA00022741"/>
    </source>
</evidence>
<evidence type="ECO:0000256" key="6">
    <source>
        <dbReference type="ARBA" id="ARBA00023136"/>
    </source>
</evidence>
<dbReference type="InterPro" id="IPR027417">
    <property type="entry name" value="P-loop_NTPase"/>
</dbReference>
<evidence type="ECO:0000313" key="10">
    <source>
        <dbReference type="EMBL" id="GAA0399577.1"/>
    </source>
</evidence>
<dbReference type="InterPro" id="IPR011527">
    <property type="entry name" value="ABC1_TM_dom"/>
</dbReference>
<evidence type="ECO:0000313" key="11">
    <source>
        <dbReference type="Proteomes" id="UP001500791"/>
    </source>
</evidence>
<name>A0ABP3IGN2_9CAUL</name>
<keyword evidence="4 10" id="KW-0067">ATP-binding</keyword>
<dbReference type="Pfam" id="PF00664">
    <property type="entry name" value="ABC_membrane"/>
    <property type="match status" value="1"/>
</dbReference>
<evidence type="ECO:0000256" key="2">
    <source>
        <dbReference type="ARBA" id="ARBA00022692"/>
    </source>
</evidence>
<dbReference type="SUPFAM" id="SSF52540">
    <property type="entry name" value="P-loop containing nucleoside triphosphate hydrolases"/>
    <property type="match status" value="1"/>
</dbReference>
<organism evidence="10 11">
    <name type="scientific">Brevundimonas terrae</name>
    <dbReference type="NCBI Taxonomy" id="363631"/>
    <lineage>
        <taxon>Bacteria</taxon>
        <taxon>Pseudomonadati</taxon>
        <taxon>Pseudomonadota</taxon>
        <taxon>Alphaproteobacteria</taxon>
        <taxon>Caulobacterales</taxon>
        <taxon>Caulobacteraceae</taxon>
        <taxon>Brevundimonas</taxon>
    </lineage>
</organism>
<feature type="transmembrane region" description="Helical" evidence="7">
    <location>
        <begin position="259"/>
        <end position="278"/>
    </location>
</feature>
<dbReference type="PROSITE" id="PS00211">
    <property type="entry name" value="ABC_TRANSPORTER_1"/>
    <property type="match status" value="1"/>
</dbReference>
<keyword evidence="2 7" id="KW-0812">Transmembrane</keyword>
<comment type="subcellular location">
    <subcellularLocation>
        <location evidence="1">Cell membrane</location>
        <topology evidence="1">Multi-pass membrane protein</topology>
    </subcellularLocation>
</comment>
<feature type="domain" description="ABC transporter" evidence="8">
    <location>
        <begin position="317"/>
        <end position="557"/>
    </location>
</feature>
<dbReference type="GO" id="GO:0005524">
    <property type="term" value="F:ATP binding"/>
    <property type="evidence" value="ECO:0007669"/>
    <property type="project" value="UniProtKB-KW"/>
</dbReference>
<accession>A0ABP3IGN2</accession>
<comment type="caution">
    <text evidence="10">The sequence shown here is derived from an EMBL/GenBank/DDBJ whole genome shotgun (WGS) entry which is preliminary data.</text>
</comment>
<sequence length="558" mass="59086">MKARLMNQRSGIRQLVAAQEKAQAGRLVAASICAMIVSAAAVVLLGISAWFLTSSAIAGLAGSVVAMTFNYMVPSAMIRMLAILRTGGRYGERVIGHDAALHALAKLRPQLFDNITRADPAISLGLSSGETSTRLLQDVDAIQDRFVRLSAPWGAGAALLAGIILCAFASPVTALTVAAIGGVYILVAITLAKFATDKPGRDTRIAAGAFKHELTTLMAAAPELRAYGMTQQARDQILASANLYETAQRRLSIGSGWQSLCQTLAMAIAVVAVFVTAASQPAALIALALLGSIAVLDAAGTLIGTLSHKGSIDAAMERLEPLVAAPKDNTDAPVQPRIDIYGQYVLDTRGRLGIGGPSGSGKTTLVEQLMYLRPVVSGTIRLDGHDLGDVSPQQARALFSYAPQQAQFITGTVAQNLRLAAPKSSDEELWAALEDACLAQRLRLSSQGLDMPLGENARYLSGGERRRLGLARAYLRNAPFLVLDEPTEGLDGATEARIIERLDTRLKRTGQGLILISHRPAPLKLCNEIGIVSGRDALGRVEIHVPAQAENRSQTRVV</sequence>
<gene>
    <name evidence="10" type="ORF">GCM10009093_27580</name>
</gene>
<dbReference type="InterPro" id="IPR039421">
    <property type="entry name" value="Type_1_exporter"/>
</dbReference>
<dbReference type="InterPro" id="IPR036640">
    <property type="entry name" value="ABC1_TM_sf"/>
</dbReference>
<dbReference type="PROSITE" id="PS50929">
    <property type="entry name" value="ABC_TM1F"/>
    <property type="match status" value="1"/>
</dbReference>
<dbReference type="InterPro" id="IPR003593">
    <property type="entry name" value="AAA+_ATPase"/>
</dbReference>
<evidence type="ECO:0000256" key="1">
    <source>
        <dbReference type="ARBA" id="ARBA00004651"/>
    </source>
</evidence>
<evidence type="ECO:0000259" key="9">
    <source>
        <dbReference type="PROSITE" id="PS50929"/>
    </source>
</evidence>
<protein>
    <submittedName>
        <fullName evidence="10">Amino acid ABC transporter ATP-binding/permease protein</fullName>
    </submittedName>
</protein>
<dbReference type="SUPFAM" id="SSF90123">
    <property type="entry name" value="ABC transporter transmembrane region"/>
    <property type="match status" value="1"/>
</dbReference>
<dbReference type="PANTHER" id="PTHR24221:SF590">
    <property type="entry name" value="COMPONENT LINKED WITH THE ASSEMBLY OF CYTOCHROME' TRANSPORT TRANSMEMBRANE ATP-BINDING PROTEIN ABC TRANSPORTER CYDD-RELATED"/>
    <property type="match status" value="1"/>
</dbReference>
<evidence type="ECO:0000256" key="7">
    <source>
        <dbReference type="SAM" id="Phobius"/>
    </source>
</evidence>
<keyword evidence="3" id="KW-0547">Nucleotide-binding</keyword>
<feature type="transmembrane region" description="Helical" evidence="7">
    <location>
        <begin position="284"/>
        <end position="306"/>
    </location>
</feature>
<feature type="transmembrane region" description="Helical" evidence="7">
    <location>
        <begin position="176"/>
        <end position="195"/>
    </location>
</feature>
<feature type="transmembrane region" description="Helical" evidence="7">
    <location>
        <begin position="151"/>
        <end position="170"/>
    </location>
</feature>
<dbReference type="Gene3D" id="1.20.1560.10">
    <property type="entry name" value="ABC transporter type 1, transmembrane domain"/>
    <property type="match status" value="1"/>
</dbReference>
<dbReference type="EMBL" id="BAAAEJ010000011">
    <property type="protein sequence ID" value="GAA0399577.1"/>
    <property type="molecule type" value="Genomic_DNA"/>
</dbReference>
<feature type="domain" description="ABC transmembrane type-1" evidence="9">
    <location>
        <begin position="34"/>
        <end position="278"/>
    </location>
</feature>
<feature type="transmembrane region" description="Helical" evidence="7">
    <location>
        <begin position="56"/>
        <end position="73"/>
    </location>
</feature>
<keyword evidence="11" id="KW-1185">Reference proteome</keyword>
<evidence type="ECO:0000256" key="4">
    <source>
        <dbReference type="ARBA" id="ARBA00022840"/>
    </source>
</evidence>
<proteinExistence type="predicted"/>
<evidence type="ECO:0000256" key="5">
    <source>
        <dbReference type="ARBA" id="ARBA00022989"/>
    </source>
</evidence>
<dbReference type="PANTHER" id="PTHR24221">
    <property type="entry name" value="ATP-BINDING CASSETTE SUB-FAMILY B"/>
    <property type="match status" value="1"/>
</dbReference>
<dbReference type="InterPro" id="IPR003439">
    <property type="entry name" value="ABC_transporter-like_ATP-bd"/>
</dbReference>
<dbReference type="Proteomes" id="UP001500791">
    <property type="component" value="Unassembled WGS sequence"/>
</dbReference>
<dbReference type="InterPro" id="IPR017871">
    <property type="entry name" value="ABC_transporter-like_CS"/>
</dbReference>
<dbReference type="Gene3D" id="3.40.50.300">
    <property type="entry name" value="P-loop containing nucleotide triphosphate hydrolases"/>
    <property type="match status" value="1"/>
</dbReference>
<keyword evidence="5 7" id="KW-1133">Transmembrane helix</keyword>
<dbReference type="Pfam" id="PF00005">
    <property type="entry name" value="ABC_tran"/>
    <property type="match status" value="1"/>
</dbReference>
<dbReference type="PROSITE" id="PS50893">
    <property type="entry name" value="ABC_TRANSPORTER_2"/>
    <property type="match status" value="1"/>
</dbReference>
<evidence type="ECO:0000259" key="8">
    <source>
        <dbReference type="PROSITE" id="PS50893"/>
    </source>
</evidence>
<dbReference type="SMART" id="SM00382">
    <property type="entry name" value="AAA"/>
    <property type="match status" value="1"/>
</dbReference>
<reference evidence="11" key="1">
    <citation type="journal article" date="2019" name="Int. J. Syst. Evol. Microbiol.">
        <title>The Global Catalogue of Microorganisms (GCM) 10K type strain sequencing project: providing services to taxonomists for standard genome sequencing and annotation.</title>
        <authorList>
            <consortium name="The Broad Institute Genomics Platform"/>
            <consortium name="The Broad Institute Genome Sequencing Center for Infectious Disease"/>
            <person name="Wu L."/>
            <person name="Ma J."/>
        </authorList>
    </citation>
    <scope>NUCLEOTIDE SEQUENCE [LARGE SCALE GENOMIC DNA]</scope>
    <source>
        <strain evidence="11">JCM 13476</strain>
    </source>
</reference>